<dbReference type="Proteomes" id="UP000053105">
    <property type="component" value="Unassembled WGS sequence"/>
</dbReference>
<protein>
    <submittedName>
        <fullName evidence="1">Uncharacterized protein</fullName>
    </submittedName>
</protein>
<evidence type="ECO:0000313" key="2">
    <source>
        <dbReference type="Proteomes" id="UP000053105"/>
    </source>
</evidence>
<gene>
    <name evidence="1" type="ORF">WN51_02088</name>
</gene>
<dbReference type="AlphaFoldDB" id="A0A0M8ZZ72"/>
<keyword evidence="2" id="KW-1185">Reference proteome</keyword>
<accession>A0A0M8ZZ72</accession>
<organism evidence="1 2">
    <name type="scientific">Melipona quadrifasciata</name>
    <dbReference type="NCBI Taxonomy" id="166423"/>
    <lineage>
        <taxon>Eukaryota</taxon>
        <taxon>Metazoa</taxon>
        <taxon>Ecdysozoa</taxon>
        <taxon>Arthropoda</taxon>
        <taxon>Hexapoda</taxon>
        <taxon>Insecta</taxon>
        <taxon>Pterygota</taxon>
        <taxon>Neoptera</taxon>
        <taxon>Endopterygota</taxon>
        <taxon>Hymenoptera</taxon>
        <taxon>Apocrita</taxon>
        <taxon>Aculeata</taxon>
        <taxon>Apoidea</taxon>
        <taxon>Anthophila</taxon>
        <taxon>Apidae</taxon>
        <taxon>Melipona</taxon>
    </lineage>
</organism>
<reference evidence="1 2" key="1">
    <citation type="submission" date="2015-07" db="EMBL/GenBank/DDBJ databases">
        <title>The genome of Melipona quadrifasciata.</title>
        <authorList>
            <person name="Pan H."/>
            <person name="Kapheim K."/>
        </authorList>
    </citation>
    <scope>NUCLEOTIDE SEQUENCE [LARGE SCALE GENOMIC DNA]</scope>
    <source>
        <strain evidence="1">0111107301</strain>
        <tissue evidence="1">Whole body</tissue>
    </source>
</reference>
<sequence length="51" mass="5725">MLEKAEQTDGNDADNECVDALREKPLNNAARLLRVKCRTFGYARMHGSLVC</sequence>
<proteinExistence type="predicted"/>
<dbReference type="EMBL" id="KQ435817">
    <property type="protein sequence ID" value="KOX72559.1"/>
    <property type="molecule type" value="Genomic_DNA"/>
</dbReference>
<name>A0A0M8ZZ72_9HYME</name>
<evidence type="ECO:0000313" key="1">
    <source>
        <dbReference type="EMBL" id="KOX72559.1"/>
    </source>
</evidence>